<dbReference type="PIRSF" id="PIRSF007663">
    <property type="entry name" value="UCP007663"/>
    <property type="match status" value="1"/>
</dbReference>
<dbReference type="Gene3D" id="1.50.10.10">
    <property type="match status" value="1"/>
</dbReference>
<dbReference type="Pfam" id="PF22124">
    <property type="entry name" value="Glyco_hydro_95_cat"/>
    <property type="match status" value="1"/>
</dbReference>
<evidence type="ECO:0000313" key="7">
    <source>
        <dbReference type="Proteomes" id="UP000593591"/>
    </source>
</evidence>
<keyword evidence="6" id="KW-1185">Reference proteome</keyword>
<dbReference type="KEGG" id="trc:DYE49_09040"/>
<dbReference type="SUPFAM" id="SSF48208">
    <property type="entry name" value="Six-hairpin glycosidases"/>
    <property type="match status" value="1"/>
</dbReference>
<evidence type="ECO:0000313" key="5">
    <source>
        <dbReference type="EMBL" id="QOS40596.1"/>
    </source>
</evidence>
<evidence type="ECO:0000313" key="4">
    <source>
        <dbReference type="EMBL" id="MBB5217670.1"/>
    </source>
</evidence>
<dbReference type="PANTHER" id="PTHR31084:SF0">
    <property type="entry name" value="ALPHA-L-FUCOSIDASE 2"/>
    <property type="match status" value="1"/>
</dbReference>
<reference evidence="5 7" key="1">
    <citation type="submission" date="2018-08" db="EMBL/GenBank/DDBJ databases">
        <title>The first complete genome of Treponema rectale (CHPAT), a commensal spirochete of the bovine rectum.</title>
        <authorList>
            <person name="Staton G.J."/>
            <person name="Clegg S.R."/>
            <person name="Carter S.D."/>
            <person name="Radford A.D."/>
            <person name="Darby A."/>
            <person name="Hall N."/>
            <person name="Birtles R.J."/>
            <person name="Evans N.J."/>
        </authorList>
    </citation>
    <scope>NUCLEOTIDE SEQUENCE [LARGE SCALE GENOMIC DNA]</scope>
    <source>
        <strain evidence="5 7">CHPA</strain>
    </source>
</reference>
<dbReference type="EMBL" id="JACHFR010000001">
    <property type="protein sequence ID" value="MBB5217670.1"/>
    <property type="molecule type" value="Genomic_DNA"/>
</dbReference>
<dbReference type="InterPro" id="IPR012341">
    <property type="entry name" value="6hp_glycosidase-like_sf"/>
</dbReference>
<dbReference type="InterPro" id="IPR054363">
    <property type="entry name" value="GH95_cat"/>
</dbReference>
<dbReference type="EC" id="3.2.1.51" evidence="4"/>
<feature type="domain" description="Alpha fucosidase A-like C-terminal" evidence="2">
    <location>
        <begin position="707"/>
        <end position="769"/>
    </location>
</feature>
<gene>
    <name evidence="5" type="ORF">DYE49_09040</name>
    <name evidence="4" type="ORF">HNP77_000014</name>
</gene>
<protein>
    <submittedName>
        <fullName evidence="4">Alpha-L-fucosidase 2</fullName>
        <ecNumber evidence="4">3.2.1.51</ecNumber>
    </submittedName>
    <submittedName>
        <fullName evidence="5">Glycoside hydrolase family 95 protein</fullName>
    </submittedName>
</protein>
<dbReference type="GO" id="GO:0005975">
    <property type="term" value="P:carbohydrate metabolic process"/>
    <property type="evidence" value="ECO:0007669"/>
    <property type="project" value="InterPro"/>
</dbReference>
<dbReference type="RefSeq" id="WP_184651122.1">
    <property type="nucleotide sequence ID" value="NZ_JACHFR010000001.1"/>
</dbReference>
<dbReference type="InterPro" id="IPR016518">
    <property type="entry name" value="Alpha-L-fucosidase"/>
</dbReference>
<dbReference type="Pfam" id="PF21307">
    <property type="entry name" value="Glyco_hydro_95_C"/>
    <property type="match status" value="1"/>
</dbReference>
<dbReference type="Pfam" id="PF14498">
    <property type="entry name" value="Glyco_hyd_65N_2"/>
    <property type="match status" value="1"/>
</dbReference>
<evidence type="ECO:0000259" key="2">
    <source>
        <dbReference type="Pfam" id="PF21307"/>
    </source>
</evidence>
<feature type="domain" description="Glycosyl hydrolase family 95 N-terminal" evidence="1">
    <location>
        <begin position="7"/>
        <end position="266"/>
    </location>
</feature>
<dbReference type="InterPro" id="IPR027414">
    <property type="entry name" value="GH95_N_dom"/>
</dbReference>
<evidence type="ECO:0000259" key="1">
    <source>
        <dbReference type="Pfam" id="PF14498"/>
    </source>
</evidence>
<keyword evidence="4" id="KW-0378">Hydrolase</keyword>
<reference evidence="4 6" key="2">
    <citation type="submission" date="2020-08" db="EMBL/GenBank/DDBJ databases">
        <title>Genomic Encyclopedia of Type Strains, Phase IV (KMG-IV): sequencing the most valuable type-strain genomes for metagenomic binning, comparative biology and taxonomic classification.</title>
        <authorList>
            <person name="Goeker M."/>
        </authorList>
    </citation>
    <scope>NUCLEOTIDE SEQUENCE [LARGE SCALE GENOMIC DNA]</scope>
    <source>
        <strain evidence="4 6">DSM 103679</strain>
    </source>
</reference>
<name>A0A840SAD6_9SPIR</name>
<dbReference type="Proteomes" id="UP000593591">
    <property type="component" value="Chromosome"/>
</dbReference>
<dbReference type="GO" id="GO:0004560">
    <property type="term" value="F:alpha-L-fucosidase activity"/>
    <property type="evidence" value="ECO:0007669"/>
    <property type="project" value="UniProtKB-EC"/>
</dbReference>
<feature type="domain" description="Glycosyl hydrolase family 95 catalytic" evidence="3">
    <location>
        <begin position="294"/>
        <end position="696"/>
    </location>
</feature>
<sequence length="784" mass="88569">MKNKLELKFSRPAEEWTSALPLGNGRLGCMVFGLPRRERIQFNEDTLWSGGPEKKEKDCFLDAVSEVRSFVNQKKYSQAQKTADEKLLGPWSSFYEPMGDLFLEFPECHERAENYLRKLDLEKAVCTVSYSIPSEGNKNKSAVYTRTVFASHPLDAIVMKIECSEKDSVSFNAEVSSLLKHEVSVREDDVKKTLVLKGKAPVSGPNVFGPDEPPVVYDEKKGMTFTSCISILPSGKNYELTYDSKKLKVKNAESVLIILTAATSFNGFLNEPGTNGKNSAVLCYSMDEKACAVSYENILREHCLDFSNLFNRVEFYLEGTDGNLALKKLSDKSSPVFSKELAPLFFQFGRYLMISCSRKNTQPANLQGIWNQDIRPAWNCNYTTNINLEMNYWPAESCNLSECHLPLFELLKELSVTGRDVAEKRWGCRGWAANHNCDLWRKASPAGGSSEWALWPFGGAWLCTHIWEHYIHTMDKDFLVEMFPVLKGAVEFLMDFLQKESDGTLVTNPSISPENNFLDPQTKQKCCISKAGTMDMSITRELFTQFITVCEILCCDKEFASQVSEALKKLFPYKLTGDGRLREWDEDFEEAEKGHRHVSHLFGMYPGHILFENKDEEFKTAALKSLTERLSNGGGHTGWSCAWTVCLFARMKKPAEAEKYLNVLFNKLTYKNLFNVCPPYQIDGNFGGTAAVAEMLVQSGSCYDGENTYIELLPCLPESWSSGYVRGLKVRGGHSVDIEWQEGKLKKALIKTKGSGNMSIFYKNRKKICNFGEDGVILLDSFLI</sequence>
<dbReference type="EMBL" id="CP031517">
    <property type="protein sequence ID" value="QOS40596.1"/>
    <property type="molecule type" value="Genomic_DNA"/>
</dbReference>
<proteinExistence type="predicted"/>
<evidence type="ECO:0000313" key="6">
    <source>
        <dbReference type="Proteomes" id="UP000578697"/>
    </source>
</evidence>
<dbReference type="InterPro" id="IPR049053">
    <property type="entry name" value="AFCA-like_C"/>
</dbReference>
<organism evidence="4 6">
    <name type="scientific">Treponema rectale</name>
    <dbReference type="NCBI Taxonomy" id="744512"/>
    <lineage>
        <taxon>Bacteria</taxon>
        <taxon>Pseudomonadati</taxon>
        <taxon>Spirochaetota</taxon>
        <taxon>Spirochaetia</taxon>
        <taxon>Spirochaetales</taxon>
        <taxon>Treponemataceae</taxon>
        <taxon>Treponema</taxon>
    </lineage>
</organism>
<dbReference type="InterPro" id="IPR008928">
    <property type="entry name" value="6-hairpin_glycosidase_sf"/>
</dbReference>
<dbReference type="PANTHER" id="PTHR31084">
    <property type="entry name" value="ALPHA-L-FUCOSIDASE 2"/>
    <property type="match status" value="1"/>
</dbReference>
<evidence type="ECO:0000259" key="3">
    <source>
        <dbReference type="Pfam" id="PF22124"/>
    </source>
</evidence>
<dbReference type="Proteomes" id="UP000578697">
    <property type="component" value="Unassembled WGS sequence"/>
</dbReference>
<dbReference type="AlphaFoldDB" id="A0A840SAD6"/>
<keyword evidence="4" id="KW-0326">Glycosidase</keyword>
<accession>A0A840SAD6</accession>